<dbReference type="SUPFAM" id="SSF100950">
    <property type="entry name" value="NagB/RpiA/CoA transferase-like"/>
    <property type="match status" value="1"/>
</dbReference>
<sequence length="268" mass="27963">MHPIEHLRYVARAHGADPVEVALGAADALAGVSRDPAAALVSARRLVEHHPTNAPLWSVCAHAVTSMDPYRDVDDLTKRIANDSTATNLVDALEGATTICMVGWSGHLVDALARRGDIHALVVDSLGDGQDALRYLSRREVSCELVAPEGMASAAESADATILSALAVGDESVLCAGGSLALAAVAYCVQQPVWMVASEGTRLPSGLFTVMVSGVRDRPDPWASGFDVVSHALITSVFGPTISSGSADTLARMTTCPAADELLRRSVV</sequence>
<organism evidence="1">
    <name type="scientific">freshwater metagenome</name>
    <dbReference type="NCBI Taxonomy" id="449393"/>
    <lineage>
        <taxon>unclassified sequences</taxon>
        <taxon>metagenomes</taxon>
        <taxon>ecological metagenomes</taxon>
    </lineage>
</organism>
<accession>A0A6J6AFK5</accession>
<proteinExistence type="predicted"/>
<gene>
    <name evidence="1" type="ORF">UFOPK4179_00315</name>
</gene>
<evidence type="ECO:0000313" key="1">
    <source>
        <dbReference type="EMBL" id="CAB4367531.1"/>
    </source>
</evidence>
<dbReference type="InterPro" id="IPR037171">
    <property type="entry name" value="NagB/RpiA_transferase-like"/>
</dbReference>
<name>A0A6J6AFK5_9ZZZZ</name>
<dbReference type="InterPro" id="IPR042529">
    <property type="entry name" value="IF_2B-like_C"/>
</dbReference>
<dbReference type="Gene3D" id="3.40.50.10470">
    <property type="entry name" value="Translation initiation factor eif-2b, domain 2"/>
    <property type="match status" value="1"/>
</dbReference>
<dbReference type="EMBL" id="CAETWZ010000017">
    <property type="protein sequence ID" value="CAB4367531.1"/>
    <property type="molecule type" value="Genomic_DNA"/>
</dbReference>
<reference evidence="1" key="1">
    <citation type="submission" date="2020-05" db="EMBL/GenBank/DDBJ databases">
        <authorList>
            <person name="Chiriac C."/>
            <person name="Salcher M."/>
            <person name="Ghai R."/>
            <person name="Kavagutti S V."/>
        </authorList>
    </citation>
    <scope>NUCLEOTIDE SEQUENCE</scope>
</reference>
<protein>
    <submittedName>
        <fullName evidence="1">Unannotated protein</fullName>
    </submittedName>
</protein>
<dbReference type="AlphaFoldDB" id="A0A6J6AFK5"/>